<name>A0ABW1DD20_9ACTN</name>
<proteinExistence type="predicted"/>
<accession>A0ABW1DD20</accession>
<comment type="caution">
    <text evidence="1">The sequence shown here is derived from an EMBL/GenBank/DDBJ whole genome shotgun (WGS) entry which is preliminary data.</text>
</comment>
<protein>
    <submittedName>
        <fullName evidence="1">Uncharacterized protein</fullName>
    </submittedName>
</protein>
<organism evidence="1 2">
    <name type="scientific">Nonomuraea insulae</name>
    <dbReference type="NCBI Taxonomy" id="1616787"/>
    <lineage>
        <taxon>Bacteria</taxon>
        <taxon>Bacillati</taxon>
        <taxon>Actinomycetota</taxon>
        <taxon>Actinomycetes</taxon>
        <taxon>Streptosporangiales</taxon>
        <taxon>Streptosporangiaceae</taxon>
        <taxon>Nonomuraea</taxon>
    </lineage>
</organism>
<reference evidence="2" key="1">
    <citation type="journal article" date="2019" name="Int. J. Syst. Evol. Microbiol.">
        <title>The Global Catalogue of Microorganisms (GCM) 10K type strain sequencing project: providing services to taxonomists for standard genome sequencing and annotation.</title>
        <authorList>
            <consortium name="The Broad Institute Genomics Platform"/>
            <consortium name="The Broad Institute Genome Sequencing Center for Infectious Disease"/>
            <person name="Wu L."/>
            <person name="Ma J."/>
        </authorList>
    </citation>
    <scope>NUCLEOTIDE SEQUENCE [LARGE SCALE GENOMIC DNA]</scope>
    <source>
        <strain evidence="2">CCUG 53903</strain>
    </source>
</reference>
<keyword evidence="2" id="KW-1185">Reference proteome</keyword>
<dbReference type="Proteomes" id="UP001596058">
    <property type="component" value="Unassembled WGS sequence"/>
</dbReference>
<sequence length="66" mass="7293">MTANLRLLGDRVLERLVPRATAKADVSYYKRCACYTSPAVEVMKLCHVVGGTSGCTGCIYYFLRPC</sequence>
<gene>
    <name evidence="1" type="ORF">ACFPZ3_64260</name>
</gene>
<dbReference type="EMBL" id="JBHSPA010000115">
    <property type="protein sequence ID" value="MFC5834833.1"/>
    <property type="molecule type" value="Genomic_DNA"/>
</dbReference>
<evidence type="ECO:0000313" key="2">
    <source>
        <dbReference type="Proteomes" id="UP001596058"/>
    </source>
</evidence>
<dbReference type="RefSeq" id="WP_379524244.1">
    <property type="nucleotide sequence ID" value="NZ_JBHSPA010000115.1"/>
</dbReference>
<evidence type="ECO:0000313" key="1">
    <source>
        <dbReference type="EMBL" id="MFC5834833.1"/>
    </source>
</evidence>